<dbReference type="InterPro" id="IPR006431">
    <property type="entry name" value="Phage_tape_meas_C"/>
</dbReference>
<organism evidence="5">
    <name type="scientific">Xanthomonas phage MK21</name>
    <dbReference type="NCBI Taxonomy" id="3148942"/>
    <lineage>
        <taxon>Viruses</taxon>
        <taxon>Duplodnaviria</taxon>
        <taxon>Heunggongvirae</taxon>
        <taxon>Uroviricota</taxon>
        <taxon>Caudoviricetes</taxon>
    </lineage>
</organism>
<dbReference type="InterPro" id="IPR009628">
    <property type="entry name" value="Phage_tape_measure_N"/>
</dbReference>
<dbReference type="EMBL" id="PP780467">
    <property type="protein sequence ID" value="XBN74667.1"/>
    <property type="molecule type" value="Genomic_DNA"/>
</dbReference>
<keyword evidence="1" id="KW-0175">Coiled coil</keyword>
<feature type="domain" description="Bacteriophage tail tape measure C-terminal" evidence="4">
    <location>
        <begin position="725"/>
        <end position="798"/>
    </location>
</feature>
<reference evidence="5" key="1">
    <citation type="submission" date="2024-05" db="EMBL/GenBank/DDBJ databases">
        <authorList>
            <person name="Kwon M."/>
            <person name="Moon K."/>
        </authorList>
    </citation>
    <scope>NUCLEOTIDE SEQUENCE</scope>
</reference>
<name>A0AAU7J836_9CAUD</name>
<evidence type="ECO:0000256" key="1">
    <source>
        <dbReference type="SAM" id="Coils"/>
    </source>
</evidence>
<evidence type="ECO:0000259" key="3">
    <source>
        <dbReference type="Pfam" id="PF06791"/>
    </source>
</evidence>
<evidence type="ECO:0000259" key="4">
    <source>
        <dbReference type="Pfam" id="PF09718"/>
    </source>
</evidence>
<dbReference type="Pfam" id="PF09718">
    <property type="entry name" value="Tape_meas_lam_C"/>
    <property type="match status" value="1"/>
</dbReference>
<proteinExistence type="predicted"/>
<reference evidence="5" key="2">
    <citation type="submission" date="2024-06" db="EMBL/GenBank/DDBJ databases">
        <title>Novel bacteriophage MK21 infecting Xanthomonas citri.</title>
        <authorList>
            <person name="Song S.-H."/>
            <person name="Lee A.H."/>
            <person name="Choi K.-M."/>
            <person name="Oh D."/>
            <person name="Park J.-G."/>
        </authorList>
    </citation>
    <scope>NUCLEOTIDE SEQUENCE</scope>
</reference>
<protein>
    <submittedName>
        <fullName evidence="5">Tail length tape measure protein</fullName>
    </submittedName>
</protein>
<evidence type="ECO:0000313" key="5">
    <source>
        <dbReference type="EMBL" id="XBN74667.1"/>
    </source>
</evidence>
<sequence>MADTIGVSRIELVADSSGVESGVNKAKQSMQSLAQETERAATRQVQANTRTFNSLKRQAETLGLTREELIRYNIAQKASAEQAVILTGALDKQTAKLRQQAGVQREISEGQLRAARAQTPAQLQDLFIQIQGGQSPLTALLQQGSQLQGAYGSVGSAIKGVGASVASVINPITVSAAAIAALGVAAYQGSTELEQLNVSLIKSGNTAGLTGQALVNMAGQLDELKGVTTGGAVDALAQFAATGAFTGDQLKVASAAALQWQVATGTAVDETVKKFVALADDPVKAILELDKQMNFLTESQIKAIQGLVEVGNQAGAADAAIRAFADTLAERSGRAVENTGAIEKAWKAVRSAVSEAWDAMKSVGRAGTSQEQIAQLNAYIKGQEELGRVSKLSADGEKERLANLARARADLQRVQTAFVTVVDPGDDPQIRKQREANAKLREENARAEESAARSSENLQTRLEAVRTALHRKGVTDREAIDKAVQLETDKFNQRKVSGSARGSTSDGGLGSAQLAAIKAQANQEKQAIADSTTALKEQYAAREVSANNYYAHLRELSQQATSVEVSSIQQQIDALSKQTGARQKSGAIAVQIASLQEQAQALQAQGAAKLASITREEEAAAKKRADSLRAYREALEKTTQAMQQDFATAASRVGMGDRQFEIESELNDVLREKAKRLREIALQEQSGQLSPEDAGSNRSAVEDNARKQIEVIREGYRALDAEQADALNGITAGLQNYATESANVAGQIQSALGGALTGMEDAFVNLATTGKTSFNDLANSIISDLARIAAKQAVSGIVGSLLGGLSGGAGASAATGGFLAGPGFASGGYTGSGAVHQPAGVVHKGEVVWSQSDVARAGGVATVEAMRKGAQGYAAGGVVGGLSGSAMVASPNVNVTVIGGEGNATAEARVGQDGSLDIKVFLAQAEKYIAGNMSSGRSPVMSAIKSRLNVEDRK</sequence>
<dbReference type="NCBIfam" id="TIGR01541">
    <property type="entry name" value="tape_meas_lam_C"/>
    <property type="match status" value="1"/>
</dbReference>
<accession>A0AAU7J836</accession>
<feature type="region of interest" description="Disordered" evidence="2">
    <location>
        <begin position="683"/>
        <end position="702"/>
    </location>
</feature>
<feature type="domain" description="Bacteriophage tail tape measure N-terminal" evidence="3">
    <location>
        <begin position="107"/>
        <end position="305"/>
    </location>
</feature>
<evidence type="ECO:0000256" key="2">
    <source>
        <dbReference type="SAM" id="MobiDB-lite"/>
    </source>
</evidence>
<dbReference type="Pfam" id="PF06791">
    <property type="entry name" value="TMP_2"/>
    <property type="match status" value="1"/>
</dbReference>
<feature type="coiled-coil region" evidence="1">
    <location>
        <begin position="394"/>
        <end position="457"/>
    </location>
</feature>